<dbReference type="InterPro" id="IPR009003">
    <property type="entry name" value="Peptidase_S1_PA"/>
</dbReference>
<protein>
    <submittedName>
        <fullName evidence="2">Uncharacterized protein</fullName>
    </submittedName>
</protein>
<keyword evidence="1" id="KW-1185">Reference proteome</keyword>
<dbReference type="AlphaFoldDB" id="A0A915EG19"/>
<dbReference type="Gene3D" id="2.40.10.10">
    <property type="entry name" value="Trypsin-like serine proteases"/>
    <property type="match status" value="1"/>
</dbReference>
<dbReference type="InterPro" id="IPR043504">
    <property type="entry name" value="Peptidase_S1_PA_chymotrypsin"/>
</dbReference>
<organism evidence="1 2">
    <name type="scientific">Ditylenchus dipsaci</name>
    <dbReference type="NCBI Taxonomy" id="166011"/>
    <lineage>
        <taxon>Eukaryota</taxon>
        <taxon>Metazoa</taxon>
        <taxon>Ecdysozoa</taxon>
        <taxon>Nematoda</taxon>
        <taxon>Chromadorea</taxon>
        <taxon>Rhabditida</taxon>
        <taxon>Tylenchina</taxon>
        <taxon>Tylenchomorpha</taxon>
        <taxon>Sphaerularioidea</taxon>
        <taxon>Anguinidae</taxon>
        <taxon>Anguininae</taxon>
        <taxon>Ditylenchus</taxon>
    </lineage>
</organism>
<proteinExistence type="predicted"/>
<accession>A0A915EG19</accession>
<sequence>MILIFRETVMLWGLSIQHDAQEPGEPAFQQGTIMNTDQDANDRMCASMIAWPCDSGGGLYNDNGALVGILSSSLSPEGEDESHNLNRVLFVPTTVIRKIL</sequence>
<dbReference type="SUPFAM" id="SSF50494">
    <property type="entry name" value="Trypsin-like serine proteases"/>
    <property type="match status" value="1"/>
</dbReference>
<evidence type="ECO:0000313" key="2">
    <source>
        <dbReference type="WBParaSite" id="jg5501"/>
    </source>
</evidence>
<dbReference type="Proteomes" id="UP000887574">
    <property type="component" value="Unplaced"/>
</dbReference>
<reference evidence="2" key="1">
    <citation type="submission" date="2022-11" db="UniProtKB">
        <authorList>
            <consortium name="WormBaseParasite"/>
        </authorList>
    </citation>
    <scope>IDENTIFICATION</scope>
</reference>
<dbReference type="WBParaSite" id="jg5501">
    <property type="protein sequence ID" value="jg5501"/>
    <property type="gene ID" value="jg5501"/>
</dbReference>
<name>A0A915EG19_9BILA</name>
<evidence type="ECO:0000313" key="1">
    <source>
        <dbReference type="Proteomes" id="UP000887574"/>
    </source>
</evidence>